<evidence type="ECO:0000256" key="9">
    <source>
        <dbReference type="SAM" id="Phobius"/>
    </source>
</evidence>
<evidence type="ECO:0000313" key="11">
    <source>
        <dbReference type="Proteomes" id="UP001168098"/>
    </source>
</evidence>
<dbReference type="GO" id="GO:0004497">
    <property type="term" value="F:monooxygenase activity"/>
    <property type="evidence" value="ECO:0007669"/>
    <property type="project" value="UniProtKB-KW"/>
</dbReference>
<feature type="binding site" description="axial binding residue" evidence="8">
    <location>
        <position position="451"/>
    </location>
    <ligand>
        <name>heme</name>
        <dbReference type="ChEBI" id="CHEBI:30413"/>
    </ligand>
    <ligandPart>
        <name>Fe</name>
        <dbReference type="ChEBI" id="CHEBI:18248"/>
    </ligandPart>
</feature>
<organism evidence="10 11">
    <name type="scientific">Vitis rotundifolia</name>
    <name type="common">Muscadine grape</name>
    <dbReference type="NCBI Taxonomy" id="103349"/>
    <lineage>
        <taxon>Eukaryota</taxon>
        <taxon>Viridiplantae</taxon>
        <taxon>Streptophyta</taxon>
        <taxon>Embryophyta</taxon>
        <taxon>Tracheophyta</taxon>
        <taxon>Spermatophyta</taxon>
        <taxon>Magnoliopsida</taxon>
        <taxon>eudicotyledons</taxon>
        <taxon>Gunneridae</taxon>
        <taxon>Pentapetalae</taxon>
        <taxon>rosids</taxon>
        <taxon>Vitales</taxon>
        <taxon>Vitaceae</taxon>
        <taxon>Viteae</taxon>
        <taxon>Vitis</taxon>
    </lineage>
</organism>
<dbReference type="InterPro" id="IPR002401">
    <property type="entry name" value="Cyt_P450_E_grp-I"/>
</dbReference>
<dbReference type="Proteomes" id="UP001168098">
    <property type="component" value="Unassembled WGS sequence"/>
</dbReference>
<evidence type="ECO:0000256" key="8">
    <source>
        <dbReference type="PIRSR" id="PIRSR602401-1"/>
    </source>
</evidence>
<evidence type="ECO:0000256" key="5">
    <source>
        <dbReference type="ARBA" id="ARBA00023002"/>
    </source>
</evidence>
<gene>
    <name evidence="10" type="ORF">PVL29_008280</name>
</gene>
<evidence type="ECO:0000313" key="10">
    <source>
        <dbReference type="EMBL" id="KAJ9695938.1"/>
    </source>
</evidence>
<keyword evidence="6 8" id="KW-0408">Iron</keyword>
<comment type="cofactor">
    <cofactor evidence="1 8">
        <name>heme</name>
        <dbReference type="ChEBI" id="CHEBI:30413"/>
    </cofactor>
</comment>
<dbReference type="GO" id="GO:0020037">
    <property type="term" value="F:heme binding"/>
    <property type="evidence" value="ECO:0007669"/>
    <property type="project" value="InterPro"/>
</dbReference>
<evidence type="ECO:0000256" key="6">
    <source>
        <dbReference type="ARBA" id="ARBA00023004"/>
    </source>
</evidence>
<protein>
    <submittedName>
        <fullName evidence="10">Uncharacterized protein</fullName>
    </submittedName>
</protein>
<reference evidence="10 11" key="1">
    <citation type="journal article" date="2023" name="BMC Biotechnol.">
        <title>Vitis rotundifolia cv Carlos genome sequencing.</title>
        <authorList>
            <person name="Huff M."/>
            <person name="Hulse-Kemp A."/>
            <person name="Scheffler B."/>
            <person name="Youngblood R."/>
            <person name="Simpson S."/>
            <person name="Babiker E."/>
            <person name="Staton M."/>
        </authorList>
    </citation>
    <scope>NUCLEOTIDE SEQUENCE [LARGE SCALE GENOMIC DNA]</scope>
    <source>
        <tissue evidence="10">Leaf</tissue>
    </source>
</reference>
<dbReference type="AlphaFoldDB" id="A0AA38ZX27"/>
<keyword evidence="4 8" id="KW-0479">Metal-binding</keyword>
<keyword evidence="9" id="KW-0472">Membrane</keyword>
<proteinExistence type="inferred from homology"/>
<keyword evidence="7" id="KW-0503">Monooxygenase</keyword>
<feature type="transmembrane region" description="Helical" evidence="9">
    <location>
        <begin position="6"/>
        <end position="28"/>
    </location>
</feature>
<dbReference type="Pfam" id="PF00067">
    <property type="entry name" value="p450"/>
    <property type="match status" value="1"/>
</dbReference>
<dbReference type="SUPFAM" id="SSF48264">
    <property type="entry name" value="Cytochrome P450"/>
    <property type="match status" value="1"/>
</dbReference>
<evidence type="ECO:0000256" key="7">
    <source>
        <dbReference type="ARBA" id="ARBA00023033"/>
    </source>
</evidence>
<dbReference type="CDD" id="cd11064">
    <property type="entry name" value="CYP86A"/>
    <property type="match status" value="1"/>
</dbReference>
<dbReference type="Gene3D" id="1.10.630.10">
    <property type="entry name" value="Cytochrome P450"/>
    <property type="match status" value="1"/>
</dbReference>
<dbReference type="InterPro" id="IPR001128">
    <property type="entry name" value="Cyt_P450"/>
</dbReference>
<name>A0AA38ZX27_VITRO</name>
<dbReference type="GO" id="GO:0016705">
    <property type="term" value="F:oxidoreductase activity, acting on paired donors, with incorporation or reduction of molecular oxygen"/>
    <property type="evidence" value="ECO:0007669"/>
    <property type="project" value="InterPro"/>
</dbReference>
<evidence type="ECO:0000256" key="3">
    <source>
        <dbReference type="ARBA" id="ARBA00022617"/>
    </source>
</evidence>
<keyword evidence="3 8" id="KW-0349">Heme</keyword>
<dbReference type="PANTHER" id="PTHR24296">
    <property type="entry name" value="CYTOCHROME P450"/>
    <property type="match status" value="1"/>
</dbReference>
<dbReference type="InterPro" id="IPR036396">
    <property type="entry name" value="Cyt_P450_sf"/>
</dbReference>
<dbReference type="EMBL" id="JARBHA010000007">
    <property type="protein sequence ID" value="KAJ9695938.1"/>
    <property type="molecule type" value="Genomic_DNA"/>
</dbReference>
<dbReference type="PRINTS" id="PR00463">
    <property type="entry name" value="EP450I"/>
</dbReference>
<accession>A0AA38ZX27</accession>
<evidence type="ECO:0000256" key="1">
    <source>
        <dbReference type="ARBA" id="ARBA00001971"/>
    </source>
</evidence>
<comment type="similarity">
    <text evidence="2">Belongs to the cytochrome P450 family.</text>
</comment>
<dbReference type="PRINTS" id="PR00385">
    <property type="entry name" value="P450"/>
</dbReference>
<evidence type="ECO:0000256" key="4">
    <source>
        <dbReference type="ARBA" id="ARBA00022723"/>
    </source>
</evidence>
<keyword evidence="11" id="KW-1185">Reference proteome</keyword>
<comment type="caution">
    <text evidence="10">The sequence shown here is derived from an EMBL/GenBank/DDBJ whole genome shotgun (WGS) entry which is preliminary data.</text>
</comment>
<dbReference type="GO" id="GO:0005506">
    <property type="term" value="F:iron ion binding"/>
    <property type="evidence" value="ECO:0007669"/>
    <property type="project" value="InterPro"/>
</dbReference>
<evidence type="ECO:0000256" key="2">
    <source>
        <dbReference type="ARBA" id="ARBA00010617"/>
    </source>
</evidence>
<keyword evidence="5" id="KW-0560">Oxidoreductase</keyword>
<keyword evidence="9" id="KW-1133">Transmembrane helix</keyword>
<sequence length="509" mass="57858">MFEFSLLLSPYLFILSLLFFFFFFFSFIRTKSSSSPSASALKCYPIIGSSLEIFANLNRRIQWTSDLIRASPSATVVIHRSLGTRVVLTGNPSNVQHILKTHFHNYHKGQTFTINLSDFLGGGIFNADGDNWKFQRQVSSHEFNTKSLRKFIETVVDAELSDRLIPILSTAAANNSVLDFQDILQRFAFDNICKIAFGYDPAYLLPSLPKAKFAVAFEDAARISSERFSSILPIVWKLKRLMGVGSEKRLNLAVAEVREFAKNIIREKKEELKHKSSLDSTDLLSRFLSSGHSDEDFVTDIVISFILAGRDTTSAALTWFFWLLFKNPDVEDQILNEINEKSELPVFDEVKDMVYTHASLCESMRFYPPVPADSKEAVSDDVLPDGTVVRKGMRVTYHPYAMGRLEELWGSDWPEFRPERWLQRDPDTGKWSFVARDPYTYPVFQAGPRICLGKEMAFLQMKRVVAGVLRRFQVVPVVEDGGEPVFTADLAAKMKGGFPVRIVERADRE</sequence>
<keyword evidence="9" id="KW-0812">Transmembrane</keyword>